<gene>
    <name evidence="2" type="ORF">ACFPEN_36530</name>
</gene>
<sequence>MPAGADLTVRVDDLLAVEIDVKVVPAEAIAQAFPDLVRHRRGFLLLEWIRQAEQDAPKPMQGFAGFLRQDLDAVTAGLTLPWSSGAVEGNVNRVKTLKRAMYGRASFSLLRTRILKCGVARAGQFLRTLPAGVAHLPVQRRSRSSGVPASD</sequence>
<dbReference type="Pfam" id="PF01610">
    <property type="entry name" value="DDE_Tnp_ISL3"/>
    <property type="match status" value="1"/>
</dbReference>
<evidence type="ECO:0000313" key="2">
    <source>
        <dbReference type="EMBL" id="MFC4518351.1"/>
    </source>
</evidence>
<dbReference type="EMBL" id="JBHSFS010000047">
    <property type="protein sequence ID" value="MFC4518351.1"/>
    <property type="molecule type" value="Genomic_DNA"/>
</dbReference>
<comment type="caution">
    <text evidence="2">The sequence shown here is derived from an EMBL/GenBank/DDBJ whole genome shotgun (WGS) entry which is preliminary data.</text>
</comment>
<accession>A0ABV9BWI5</accession>
<name>A0ABV9BWI5_9ACTN</name>
<dbReference type="PANTHER" id="PTHR33498:SF1">
    <property type="entry name" value="TRANSPOSASE FOR INSERTION SEQUENCE ELEMENT IS1557"/>
    <property type="match status" value="1"/>
</dbReference>
<dbReference type="InterPro" id="IPR002560">
    <property type="entry name" value="Transposase_DDE"/>
</dbReference>
<proteinExistence type="predicted"/>
<organism evidence="2 3">
    <name type="scientific">Streptomyces ehimensis</name>
    <dbReference type="NCBI Taxonomy" id="68195"/>
    <lineage>
        <taxon>Bacteria</taxon>
        <taxon>Bacillati</taxon>
        <taxon>Actinomycetota</taxon>
        <taxon>Actinomycetes</taxon>
        <taxon>Kitasatosporales</taxon>
        <taxon>Streptomycetaceae</taxon>
        <taxon>Streptomyces</taxon>
    </lineage>
</organism>
<evidence type="ECO:0000313" key="3">
    <source>
        <dbReference type="Proteomes" id="UP001595990"/>
    </source>
</evidence>
<dbReference type="InterPro" id="IPR047951">
    <property type="entry name" value="Transpos_ISL3"/>
</dbReference>
<evidence type="ECO:0000259" key="1">
    <source>
        <dbReference type="Pfam" id="PF01610"/>
    </source>
</evidence>
<dbReference type="PANTHER" id="PTHR33498">
    <property type="entry name" value="TRANSPOSASE FOR INSERTION SEQUENCE ELEMENT IS1557"/>
    <property type="match status" value="1"/>
</dbReference>
<feature type="non-terminal residue" evidence="2">
    <location>
        <position position="151"/>
    </location>
</feature>
<dbReference type="Proteomes" id="UP001595990">
    <property type="component" value="Unassembled WGS sequence"/>
</dbReference>
<dbReference type="RefSeq" id="WP_417924600.1">
    <property type="nucleotide sequence ID" value="NZ_JBHSFS010000047.1"/>
</dbReference>
<feature type="domain" description="Transposase IS204/IS1001/IS1096/IS1165 DDE" evidence="1">
    <location>
        <begin position="38"/>
        <end position="114"/>
    </location>
</feature>
<protein>
    <submittedName>
        <fullName evidence="2">Transposase</fullName>
    </submittedName>
</protein>
<keyword evidence="3" id="KW-1185">Reference proteome</keyword>
<reference evidence="3" key="1">
    <citation type="journal article" date="2019" name="Int. J. Syst. Evol. Microbiol.">
        <title>The Global Catalogue of Microorganisms (GCM) 10K type strain sequencing project: providing services to taxonomists for standard genome sequencing and annotation.</title>
        <authorList>
            <consortium name="The Broad Institute Genomics Platform"/>
            <consortium name="The Broad Institute Genome Sequencing Center for Infectious Disease"/>
            <person name="Wu L."/>
            <person name="Ma J."/>
        </authorList>
    </citation>
    <scope>NUCLEOTIDE SEQUENCE [LARGE SCALE GENOMIC DNA]</scope>
    <source>
        <strain evidence="3">CECT 8064</strain>
    </source>
</reference>